<dbReference type="OrthoDB" id="9772100at2"/>
<proteinExistence type="predicted"/>
<dbReference type="EC" id="2.7.13.3" evidence="2"/>
<feature type="domain" description="Histidine kinase" evidence="9">
    <location>
        <begin position="151"/>
        <end position="366"/>
    </location>
</feature>
<dbReference type="GO" id="GO:0000155">
    <property type="term" value="F:phosphorelay sensor kinase activity"/>
    <property type="evidence" value="ECO:0007669"/>
    <property type="project" value="InterPro"/>
</dbReference>
<evidence type="ECO:0000256" key="3">
    <source>
        <dbReference type="ARBA" id="ARBA00022553"/>
    </source>
</evidence>
<dbReference type="Pfam" id="PF02518">
    <property type="entry name" value="HATPase_c"/>
    <property type="match status" value="1"/>
</dbReference>
<dbReference type="GO" id="GO:0005524">
    <property type="term" value="F:ATP binding"/>
    <property type="evidence" value="ECO:0007669"/>
    <property type="project" value="UniProtKB-KW"/>
</dbReference>
<dbReference type="InterPro" id="IPR003594">
    <property type="entry name" value="HATPase_dom"/>
</dbReference>
<dbReference type="AlphaFoldDB" id="A0A4U5JI75"/>
<evidence type="ECO:0000256" key="2">
    <source>
        <dbReference type="ARBA" id="ARBA00012438"/>
    </source>
</evidence>
<evidence type="ECO:0000313" key="11">
    <source>
        <dbReference type="Proteomes" id="UP000308707"/>
    </source>
</evidence>
<dbReference type="Gene3D" id="1.10.287.130">
    <property type="match status" value="1"/>
</dbReference>
<reference evidence="10 11" key="1">
    <citation type="submission" date="2019-04" db="EMBL/GenBank/DDBJ databases">
        <title>Reference strain of H23.</title>
        <authorList>
            <person name="Luo X."/>
        </authorList>
    </citation>
    <scope>NUCLEOTIDE SEQUENCE [LARGE SCALE GENOMIC DNA]</scope>
    <source>
        <strain evidence="10 11">H23</strain>
    </source>
</reference>
<dbReference type="PROSITE" id="PS50109">
    <property type="entry name" value="HIS_KIN"/>
    <property type="match status" value="1"/>
</dbReference>
<dbReference type="SUPFAM" id="SSF47384">
    <property type="entry name" value="Homodimeric domain of signal transducing histidine kinase"/>
    <property type="match status" value="1"/>
</dbReference>
<name>A0A4U5JI75_9GAMM</name>
<keyword evidence="7" id="KW-0067">ATP-binding</keyword>
<dbReference type="InterPro" id="IPR005467">
    <property type="entry name" value="His_kinase_dom"/>
</dbReference>
<dbReference type="Gene3D" id="3.30.565.10">
    <property type="entry name" value="Histidine kinase-like ATPase, C-terminal domain"/>
    <property type="match status" value="1"/>
</dbReference>
<keyword evidence="5" id="KW-0547">Nucleotide-binding</keyword>
<dbReference type="PANTHER" id="PTHR43065">
    <property type="entry name" value="SENSOR HISTIDINE KINASE"/>
    <property type="match status" value="1"/>
</dbReference>
<comment type="caution">
    <text evidence="10">The sequence shown here is derived from an EMBL/GenBank/DDBJ whole genome shotgun (WGS) entry which is preliminary data.</text>
</comment>
<dbReference type="EMBL" id="SZUA01000003">
    <property type="protein sequence ID" value="TKR29270.1"/>
    <property type="molecule type" value="Genomic_DNA"/>
</dbReference>
<protein>
    <recommendedName>
        <fullName evidence="2">histidine kinase</fullName>
        <ecNumber evidence="2">2.7.13.3</ecNumber>
    </recommendedName>
</protein>
<dbReference type="Pfam" id="PF00512">
    <property type="entry name" value="HisKA"/>
    <property type="match status" value="1"/>
</dbReference>
<evidence type="ECO:0000259" key="9">
    <source>
        <dbReference type="PROSITE" id="PS50109"/>
    </source>
</evidence>
<sequence length="369" mass="40276">MGEPQPSAAALAPEAPPRASAAIEAFVAVLEAMPFACAAYARDGGALFAANRRFLDEFGALPEHAERDRLLRGLHGGEVDGNGPLEVHAPHNGRWYALHWGDVAYDGRRNLALLTAVDISERIQSLDSHKSQQEKLLFTSRLMSVGEMAATLAHELNQPLAAIVNYLNGSLRLVDQAGGPAQVERALQAARAQAEHASAVISRVREFVRAREPRRDAHELQLIAATVLELLRLEAERLQLRIDLALAPDLPAVYADRVMVEQVLLNLVKNAIEAMREVPAAQRELRVEGRVNLDGEIEVRVCDRGHGLSAADQDQLFSPFFTTKTDGLGIGLAICRSIIEYHEGRLFFEPRDGGGSVFGFTLPRAEGRA</sequence>
<keyword evidence="8" id="KW-0902">Two-component regulatory system</keyword>
<evidence type="ECO:0000256" key="4">
    <source>
        <dbReference type="ARBA" id="ARBA00022679"/>
    </source>
</evidence>
<dbReference type="SMART" id="SM00388">
    <property type="entry name" value="HisKA"/>
    <property type="match status" value="1"/>
</dbReference>
<dbReference type="PANTHER" id="PTHR43065:SF10">
    <property type="entry name" value="PEROXIDE STRESS-ACTIVATED HISTIDINE KINASE MAK3"/>
    <property type="match status" value="1"/>
</dbReference>
<dbReference type="CDD" id="cd00082">
    <property type="entry name" value="HisKA"/>
    <property type="match status" value="1"/>
</dbReference>
<evidence type="ECO:0000256" key="5">
    <source>
        <dbReference type="ARBA" id="ARBA00022741"/>
    </source>
</evidence>
<dbReference type="SUPFAM" id="SSF55874">
    <property type="entry name" value="ATPase domain of HSP90 chaperone/DNA topoisomerase II/histidine kinase"/>
    <property type="match status" value="1"/>
</dbReference>
<accession>A0A4U5JI75</accession>
<evidence type="ECO:0000256" key="8">
    <source>
        <dbReference type="ARBA" id="ARBA00023012"/>
    </source>
</evidence>
<comment type="catalytic activity">
    <reaction evidence="1">
        <text>ATP + protein L-histidine = ADP + protein N-phospho-L-histidine.</text>
        <dbReference type="EC" id="2.7.13.3"/>
    </reaction>
</comment>
<dbReference type="PRINTS" id="PR00344">
    <property type="entry name" value="BCTRLSENSOR"/>
</dbReference>
<evidence type="ECO:0000313" key="10">
    <source>
        <dbReference type="EMBL" id="TKR29270.1"/>
    </source>
</evidence>
<dbReference type="InterPro" id="IPR004358">
    <property type="entry name" value="Sig_transdc_His_kin-like_C"/>
</dbReference>
<gene>
    <name evidence="10" type="ORF">FCE95_13990</name>
</gene>
<dbReference type="SMART" id="SM00387">
    <property type="entry name" value="HATPase_c"/>
    <property type="match status" value="1"/>
</dbReference>
<dbReference type="RefSeq" id="WP_137267675.1">
    <property type="nucleotide sequence ID" value="NZ_SZUA01000003.1"/>
</dbReference>
<dbReference type="InterPro" id="IPR036890">
    <property type="entry name" value="HATPase_C_sf"/>
</dbReference>
<dbReference type="Proteomes" id="UP000308707">
    <property type="component" value="Unassembled WGS sequence"/>
</dbReference>
<keyword evidence="3" id="KW-0597">Phosphoprotein</keyword>
<dbReference type="InterPro" id="IPR003661">
    <property type="entry name" value="HisK_dim/P_dom"/>
</dbReference>
<keyword evidence="11" id="KW-1185">Reference proteome</keyword>
<organism evidence="10 11">
    <name type="scientific">Luteimonas gilva</name>
    <dbReference type="NCBI Taxonomy" id="2572684"/>
    <lineage>
        <taxon>Bacteria</taxon>
        <taxon>Pseudomonadati</taxon>
        <taxon>Pseudomonadota</taxon>
        <taxon>Gammaproteobacteria</taxon>
        <taxon>Lysobacterales</taxon>
        <taxon>Lysobacteraceae</taxon>
        <taxon>Luteimonas</taxon>
    </lineage>
</organism>
<keyword evidence="4" id="KW-0808">Transferase</keyword>
<keyword evidence="6" id="KW-0418">Kinase</keyword>
<dbReference type="InterPro" id="IPR036097">
    <property type="entry name" value="HisK_dim/P_sf"/>
</dbReference>
<evidence type="ECO:0000256" key="7">
    <source>
        <dbReference type="ARBA" id="ARBA00022840"/>
    </source>
</evidence>
<evidence type="ECO:0000256" key="6">
    <source>
        <dbReference type="ARBA" id="ARBA00022777"/>
    </source>
</evidence>
<evidence type="ECO:0000256" key="1">
    <source>
        <dbReference type="ARBA" id="ARBA00000085"/>
    </source>
</evidence>